<dbReference type="AlphaFoldDB" id="D3B241"/>
<dbReference type="EMBL" id="ADBJ01000009">
    <property type="protein sequence ID" value="EFA84416.1"/>
    <property type="molecule type" value="Genomic_DNA"/>
</dbReference>
<dbReference type="RefSeq" id="XP_020436530.1">
    <property type="nucleotide sequence ID" value="XM_020573435.1"/>
</dbReference>
<feature type="compositionally biased region" description="Low complexity" evidence="1">
    <location>
        <begin position="96"/>
        <end position="132"/>
    </location>
</feature>
<proteinExistence type="predicted"/>
<evidence type="ECO:0000256" key="1">
    <source>
        <dbReference type="SAM" id="MobiDB-lite"/>
    </source>
</evidence>
<gene>
    <name evidence="2" type="ORF">PPL_02448</name>
</gene>
<dbReference type="FunCoup" id="D3B241">
    <property type="interactions" value="171"/>
</dbReference>
<dbReference type="GeneID" id="31357973"/>
<dbReference type="Proteomes" id="UP000001396">
    <property type="component" value="Unassembled WGS sequence"/>
</dbReference>
<feature type="region of interest" description="Disordered" evidence="1">
    <location>
        <begin position="422"/>
        <end position="445"/>
    </location>
</feature>
<evidence type="ECO:0000313" key="3">
    <source>
        <dbReference type="Proteomes" id="UP000001396"/>
    </source>
</evidence>
<comment type="caution">
    <text evidence="2">The sequence shown here is derived from an EMBL/GenBank/DDBJ whole genome shotgun (WGS) entry which is preliminary data.</text>
</comment>
<dbReference type="InParanoid" id="D3B241"/>
<protein>
    <submittedName>
        <fullName evidence="2">Nuclease</fullName>
    </submittedName>
</protein>
<dbReference type="OMA" id="YINHNEL"/>
<dbReference type="Gene3D" id="3.10.20.90">
    <property type="entry name" value="Phosphatidylinositol 3-kinase Catalytic Subunit, Chain A, domain 1"/>
    <property type="match status" value="1"/>
</dbReference>
<name>D3B241_HETP5</name>
<sequence length="696" mass="79332">MREYFVKEIEFGEPGHPDHNLIQFFVNADNEPIFFPDRALSFLFHVNLSTLRGRFNRINKKKDGNRILISEKSKFKLSDTHYINWDKIIRFNSNSTTTQTNNNNNNQNTNTSNNRTTTTNNNNNSTSTSTSNPNLIQFESDISSASTSPEHNSPSLNSSSPLHGLVALNHVKLVNRALADWISSNYERLGTSIQTIVDNFHSYEIPFTRSGDILSISINNKDDQEPPPYAFHPYSAPSSPQLLPYPYLYQTLSCNNSQSSSCDEDSEDEYQNLLLLPKLHDNTIINNNNINNSSSSSNNNNNRIQNHLNYSFDSQASSSASTPNTTSNLKYYNLNYNLDNQQQFINKKIDHSSFHPYKSNNTNNNHYQAQSKSPIRNNNIGKSNQSLHRSTDSFYINTTPEKDNNNIIYESTSNTSIPFYRGTTNSSPTHFSSRSINHQQISPRDNSYQLSPIKENGHSSSSSLHNLHLLQSPVMYHGQSSSFLVHPNQTSHLQPPQSTPKARPFYHYNSEPSLTIYQNQMKIRNTNSNNTNININNNNYNNNSNNIFESNQKNHHNNHNTINNANINNNNNNKNSLLFNNIIECSLENGSLSRDIDLINLNGFEELKKKLTEIFNLSSFSIIATAKKPSSNDYNNHALYSSSQYDDIYINHNELTSRNNESWKEFAKAVKRITIKPVNITPDIKNLRIIKALFMS</sequence>
<keyword evidence="3" id="KW-1185">Reference proteome</keyword>
<accession>D3B241</accession>
<organism evidence="2 3">
    <name type="scientific">Heterostelium pallidum (strain ATCC 26659 / Pp 5 / PN500)</name>
    <name type="common">Cellular slime mold</name>
    <name type="synonym">Polysphondylium pallidum</name>
    <dbReference type="NCBI Taxonomy" id="670386"/>
    <lineage>
        <taxon>Eukaryota</taxon>
        <taxon>Amoebozoa</taxon>
        <taxon>Evosea</taxon>
        <taxon>Eumycetozoa</taxon>
        <taxon>Dictyostelia</taxon>
        <taxon>Acytosteliales</taxon>
        <taxon>Acytosteliaceae</taxon>
        <taxon>Heterostelium</taxon>
    </lineage>
</organism>
<feature type="region of interest" description="Disordered" evidence="1">
    <location>
        <begin position="96"/>
        <end position="134"/>
    </location>
</feature>
<dbReference type="STRING" id="670386.D3B241"/>
<reference evidence="2 3" key="1">
    <citation type="journal article" date="2011" name="Genome Res.">
        <title>Phylogeny-wide analysis of social amoeba genomes highlights ancient origins for complex intercellular communication.</title>
        <authorList>
            <person name="Heidel A.J."/>
            <person name="Lawal H.M."/>
            <person name="Felder M."/>
            <person name="Schilde C."/>
            <person name="Helps N.R."/>
            <person name="Tunggal B."/>
            <person name="Rivero F."/>
            <person name="John U."/>
            <person name="Schleicher M."/>
            <person name="Eichinger L."/>
            <person name="Platzer M."/>
            <person name="Noegel A.A."/>
            <person name="Schaap P."/>
            <person name="Gloeckner G."/>
        </authorList>
    </citation>
    <scope>NUCLEOTIDE SEQUENCE [LARGE SCALE GENOMIC DNA]</scope>
    <source>
        <strain evidence="3">ATCC 26659 / Pp 5 / PN500</strain>
    </source>
</reference>
<evidence type="ECO:0000313" key="2">
    <source>
        <dbReference type="EMBL" id="EFA84416.1"/>
    </source>
</evidence>